<comment type="caution">
    <text evidence="1">The sequence shown here is derived from an EMBL/GenBank/DDBJ whole genome shotgun (WGS) entry which is preliminary data.</text>
</comment>
<dbReference type="EMBL" id="JADOUF010000001">
    <property type="protein sequence ID" value="MBG6134668.1"/>
    <property type="molecule type" value="Genomic_DNA"/>
</dbReference>
<keyword evidence="2" id="KW-1185">Reference proteome</keyword>
<dbReference type="Proteomes" id="UP000622552">
    <property type="component" value="Unassembled WGS sequence"/>
</dbReference>
<evidence type="ECO:0000313" key="1">
    <source>
        <dbReference type="EMBL" id="MBG6134668.1"/>
    </source>
</evidence>
<organism evidence="1 2">
    <name type="scientific">Longispora fulva</name>
    <dbReference type="NCBI Taxonomy" id="619741"/>
    <lineage>
        <taxon>Bacteria</taxon>
        <taxon>Bacillati</taxon>
        <taxon>Actinomycetota</taxon>
        <taxon>Actinomycetes</taxon>
        <taxon>Micromonosporales</taxon>
        <taxon>Micromonosporaceae</taxon>
        <taxon>Longispora</taxon>
    </lineage>
</organism>
<protein>
    <submittedName>
        <fullName evidence="1">Transcriptional regulator with XRE-family HTH domain</fullName>
    </submittedName>
</protein>
<dbReference type="RefSeq" id="WP_197001877.1">
    <property type="nucleotide sequence ID" value="NZ_BONS01000023.1"/>
</dbReference>
<name>A0A8J7GN02_9ACTN</name>
<reference evidence="1" key="1">
    <citation type="submission" date="2020-11" db="EMBL/GenBank/DDBJ databases">
        <title>Sequencing the genomes of 1000 actinobacteria strains.</title>
        <authorList>
            <person name="Klenk H.-P."/>
        </authorList>
    </citation>
    <scope>NUCLEOTIDE SEQUENCE</scope>
    <source>
        <strain evidence="1">DSM 45356</strain>
    </source>
</reference>
<sequence>MTDDKPVGNPFAVALHRAIEVRGLSLERVQAKLAAAGVAVSMSTLSLWRRGLRRPERAPSLRAVTVLENVLDLPEDSLAALLGPPRPRGRFVGQPPATGFSRLHEVPHLLDEFGAETRADAINIDLVSESVHDRYEFNEHGAESRIRVRQVARAVGEVGRWLVLHQGDDPTRPMGTLHAGHGCRRGRVRADPDSGVTLVELLFDRLLRPGEVTSFDFELVFEPGGHPEHRFGRFFGRPAGLYVGEVTFHPRAVPERCHEFVQASVDAEIHVLREVELGATLTATIAVRDVAPGLYGVFWEWE</sequence>
<dbReference type="AlphaFoldDB" id="A0A8J7GN02"/>
<gene>
    <name evidence="1" type="ORF">IW245_000862</name>
</gene>
<proteinExistence type="predicted"/>
<evidence type="ECO:0000313" key="2">
    <source>
        <dbReference type="Proteomes" id="UP000622552"/>
    </source>
</evidence>
<accession>A0A8J7GN02</accession>